<organism evidence="1">
    <name type="scientific">bioreactor metagenome</name>
    <dbReference type="NCBI Taxonomy" id="1076179"/>
    <lineage>
        <taxon>unclassified sequences</taxon>
        <taxon>metagenomes</taxon>
        <taxon>ecological metagenomes</taxon>
    </lineage>
</organism>
<name>A0A645G350_9ZZZZ</name>
<evidence type="ECO:0000313" key="1">
    <source>
        <dbReference type="EMBL" id="MPN21288.1"/>
    </source>
</evidence>
<protein>
    <submittedName>
        <fullName evidence="1">Uncharacterized protein</fullName>
    </submittedName>
</protein>
<proteinExistence type="predicted"/>
<dbReference type="AlphaFoldDB" id="A0A645G350"/>
<sequence>MAENRIVIILDLAQVFVFRVEFIIDLQCCRIGAGTDMDSPAEFGFAKLLDQLRQQIRPAVLHAVLSGDDCQHRSRRGSGDGEICDLNPPVACVGEGVAMCADAIHVDCFQKRLLLLLLL</sequence>
<dbReference type="EMBL" id="VSSQ01069250">
    <property type="protein sequence ID" value="MPN21288.1"/>
    <property type="molecule type" value="Genomic_DNA"/>
</dbReference>
<accession>A0A645G350</accession>
<reference evidence="1" key="1">
    <citation type="submission" date="2019-08" db="EMBL/GenBank/DDBJ databases">
        <authorList>
            <person name="Kucharzyk K."/>
            <person name="Murdoch R.W."/>
            <person name="Higgins S."/>
            <person name="Loffler F."/>
        </authorList>
    </citation>
    <scope>NUCLEOTIDE SEQUENCE</scope>
</reference>
<comment type="caution">
    <text evidence="1">The sequence shown here is derived from an EMBL/GenBank/DDBJ whole genome shotgun (WGS) entry which is preliminary data.</text>
</comment>
<gene>
    <name evidence="1" type="ORF">SDC9_168667</name>
</gene>